<dbReference type="SUPFAM" id="SSF46689">
    <property type="entry name" value="Homeodomain-like"/>
    <property type="match status" value="2"/>
</dbReference>
<dbReference type="SMART" id="SM00342">
    <property type="entry name" value="HTH_ARAC"/>
    <property type="match status" value="1"/>
</dbReference>
<reference evidence="6 7" key="1">
    <citation type="submission" date="2023-07" db="EMBL/GenBank/DDBJ databases">
        <title>Sorghum-associated microbial communities from plants grown in Nebraska, USA.</title>
        <authorList>
            <person name="Schachtman D."/>
        </authorList>
    </citation>
    <scope>NUCLEOTIDE SEQUENCE [LARGE SCALE GENOMIC DNA]</scope>
    <source>
        <strain evidence="6 7">CC482</strain>
    </source>
</reference>
<dbReference type="InterPro" id="IPR050204">
    <property type="entry name" value="AraC_XylS_family_regulators"/>
</dbReference>
<evidence type="ECO:0000313" key="6">
    <source>
        <dbReference type="EMBL" id="MDQ0111293.1"/>
    </source>
</evidence>
<comment type="caution">
    <text evidence="6">The sequence shown here is derived from an EMBL/GenBank/DDBJ whole genome shotgun (WGS) entry which is preliminary data.</text>
</comment>
<evidence type="ECO:0000256" key="1">
    <source>
        <dbReference type="ARBA" id="ARBA00023015"/>
    </source>
</evidence>
<evidence type="ECO:0000256" key="3">
    <source>
        <dbReference type="ARBA" id="ARBA00023159"/>
    </source>
</evidence>
<dbReference type="RefSeq" id="WP_307201157.1">
    <property type="nucleotide sequence ID" value="NZ_JAUSSU010000002.1"/>
</dbReference>
<keyword evidence="3" id="KW-0010">Activator</keyword>
<dbReference type="Pfam" id="PF02311">
    <property type="entry name" value="AraC_binding"/>
    <property type="match status" value="1"/>
</dbReference>
<dbReference type="CDD" id="cd06986">
    <property type="entry name" value="cupin_MmsR-like_N"/>
    <property type="match status" value="1"/>
</dbReference>
<dbReference type="EMBL" id="JAUSSU010000002">
    <property type="protein sequence ID" value="MDQ0111293.1"/>
    <property type="molecule type" value="Genomic_DNA"/>
</dbReference>
<dbReference type="InterPro" id="IPR020449">
    <property type="entry name" value="Tscrpt_reg_AraC-type_HTH"/>
</dbReference>
<dbReference type="PROSITE" id="PS01124">
    <property type="entry name" value="HTH_ARAC_FAMILY_2"/>
    <property type="match status" value="1"/>
</dbReference>
<feature type="domain" description="HTH araC/xylS-type" evidence="5">
    <location>
        <begin position="166"/>
        <end position="264"/>
    </location>
</feature>
<dbReference type="Gene3D" id="1.10.10.60">
    <property type="entry name" value="Homeodomain-like"/>
    <property type="match status" value="2"/>
</dbReference>
<dbReference type="SUPFAM" id="SSF51215">
    <property type="entry name" value="Regulatory protein AraC"/>
    <property type="match status" value="1"/>
</dbReference>
<organism evidence="6 7">
    <name type="scientific">Paenibacillus harenae</name>
    <dbReference type="NCBI Taxonomy" id="306543"/>
    <lineage>
        <taxon>Bacteria</taxon>
        <taxon>Bacillati</taxon>
        <taxon>Bacillota</taxon>
        <taxon>Bacilli</taxon>
        <taxon>Bacillales</taxon>
        <taxon>Paenibacillaceae</taxon>
        <taxon>Paenibacillus</taxon>
    </lineage>
</organism>
<dbReference type="Proteomes" id="UP001229346">
    <property type="component" value="Unassembled WGS sequence"/>
</dbReference>
<evidence type="ECO:0000313" key="7">
    <source>
        <dbReference type="Proteomes" id="UP001229346"/>
    </source>
</evidence>
<dbReference type="InterPro" id="IPR018062">
    <property type="entry name" value="HTH_AraC-typ_CS"/>
</dbReference>
<keyword evidence="7" id="KW-1185">Reference proteome</keyword>
<sequence length="272" mass="31394">MNERYDLTYFYSGKEECYPGHTWGPGVKDSYKLVFVHEGCGTYFLNGKLHHLHKGQGFVVYPDMLLCMKADETDPWTHSWLAFHGDCIESLLEQVHLTREAPVFELSDSTWYDPWLDQLQAAHAMNRNGVLVIHSLLYLIVASWLEELLAPIMRQPAPRAKELYVRKATEYMKANYSNKLSITELASRIGIDRIYLSALFKELGLQSPQAYLLQLRMDKACELMRNPELTVSEIAHSVGYQDPLLFSKMFKKRKGASPSHYRQTMNHSSNVR</sequence>
<proteinExistence type="predicted"/>
<keyword evidence="4" id="KW-0804">Transcription</keyword>
<dbReference type="InterPro" id="IPR018060">
    <property type="entry name" value="HTH_AraC"/>
</dbReference>
<dbReference type="PANTHER" id="PTHR46796:SF12">
    <property type="entry name" value="HTH-TYPE DNA-BINDING TRANSCRIPTIONAL ACTIVATOR EUTR"/>
    <property type="match status" value="1"/>
</dbReference>
<gene>
    <name evidence="6" type="ORF">J2T15_000726</name>
</gene>
<dbReference type="PANTHER" id="PTHR46796">
    <property type="entry name" value="HTH-TYPE TRANSCRIPTIONAL ACTIVATOR RHAS-RELATED"/>
    <property type="match status" value="1"/>
</dbReference>
<keyword evidence="2" id="KW-0238">DNA-binding</keyword>
<keyword evidence="1" id="KW-0805">Transcription regulation</keyword>
<dbReference type="PROSITE" id="PS00041">
    <property type="entry name" value="HTH_ARAC_FAMILY_1"/>
    <property type="match status" value="1"/>
</dbReference>
<evidence type="ECO:0000256" key="2">
    <source>
        <dbReference type="ARBA" id="ARBA00023125"/>
    </source>
</evidence>
<dbReference type="InterPro" id="IPR003313">
    <property type="entry name" value="AraC-bd"/>
</dbReference>
<dbReference type="PRINTS" id="PR00032">
    <property type="entry name" value="HTHARAC"/>
</dbReference>
<name>A0ABT9TX27_PAEHA</name>
<dbReference type="Pfam" id="PF12833">
    <property type="entry name" value="HTH_18"/>
    <property type="match status" value="1"/>
</dbReference>
<accession>A0ABT9TX27</accession>
<dbReference type="InterPro" id="IPR009057">
    <property type="entry name" value="Homeodomain-like_sf"/>
</dbReference>
<dbReference type="InterPro" id="IPR037923">
    <property type="entry name" value="HTH-like"/>
</dbReference>
<protein>
    <submittedName>
        <fullName evidence="6">AraC-like DNA-binding protein</fullName>
    </submittedName>
</protein>
<evidence type="ECO:0000259" key="5">
    <source>
        <dbReference type="PROSITE" id="PS01124"/>
    </source>
</evidence>
<evidence type="ECO:0000256" key="4">
    <source>
        <dbReference type="ARBA" id="ARBA00023163"/>
    </source>
</evidence>